<accession>A0A151AG03</accession>
<reference evidence="2 3" key="1">
    <citation type="submission" date="2016-02" db="EMBL/GenBank/DDBJ databases">
        <title>Genome sequence of Halalkalicoccus paucihalophilus DSM 24557.</title>
        <authorList>
            <person name="Poehlein A."/>
            <person name="Daniel R."/>
        </authorList>
    </citation>
    <scope>NUCLEOTIDE SEQUENCE [LARGE SCALE GENOMIC DNA]</scope>
    <source>
        <strain evidence="2 3">DSM 24557</strain>
    </source>
</reference>
<organism evidence="2 3">
    <name type="scientific">Halalkalicoccus paucihalophilus</name>
    <dbReference type="NCBI Taxonomy" id="1008153"/>
    <lineage>
        <taxon>Archaea</taxon>
        <taxon>Methanobacteriati</taxon>
        <taxon>Methanobacteriota</taxon>
        <taxon>Stenosarchaea group</taxon>
        <taxon>Halobacteria</taxon>
        <taxon>Halobacteriales</taxon>
        <taxon>Halococcaceae</taxon>
        <taxon>Halalkalicoccus</taxon>
    </lineage>
</organism>
<dbReference type="AlphaFoldDB" id="A0A151AG03"/>
<keyword evidence="1" id="KW-0472">Membrane</keyword>
<feature type="transmembrane region" description="Helical" evidence="1">
    <location>
        <begin position="21"/>
        <end position="41"/>
    </location>
</feature>
<keyword evidence="1" id="KW-0812">Transmembrane</keyword>
<dbReference type="PATRIC" id="fig|1008153.3.peg.1437"/>
<proteinExistence type="predicted"/>
<evidence type="ECO:0000313" key="2">
    <source>
        <dbReference type="EMBL" id="KYH26327.1"/>
    </source>
</evidence>
<feature type="transmembrane region" description="Helical" evidence="1">
    <location>
        <begin position="47"/>
        <end position="64"/>
    </location>
</feature>
<protein>
    <submittedName>
        <fullName evidence="2">Uncharacterized protein</fullName>
    </submittedName>
</protein>
<sequence>MGNTKRLYHRVDEWARNLSRIGYAGLVGVVSVVSVLLVGALFGDSTIIEALTTGFTLAILFYAFNPNQ</sequence>
<comment type="caution">
    <text evidence="2">The sequence shown here is derived from an EMBL/GenBank/DDBJ whole genome shotgun (WGS) entry which is preliminary data.</text>
</comment>
<gene>
    <name evidence="2" type="ORF">HAPAU_14240</name>
</gene>
<evidence type="ECO:0000256" key="1">
    <source>
        <dbReference type="SAM" id="Phobius"/>
    </source>
</evidence>
<evidence type="ECO:0000313" key="3">
    <source>
        <dbReference type="Proteomes" id="UP000075321"/>
    </source>
</evidence>
<name>A0A151AG03_9EURY</name>
<dbReference type="Proteomes" id="UP000075321">
    <property type="component" value="Unassembled WGS sequence"/>
</dbReference>
<dbReference type="EMBL" id="LTAZ01000004">
    <property type="protein sequence ID" value="KYH26327.1"/>
    <property type="molecule type" value="Genomic_DNA"/>
</dbReference>
<keyword evidence="3" id="KW-1185">Reference proteome</keyword>
<keyword evidence="1" id="KW-1133">Transmembrane helix</keyword>